<protein>
    <recommendedName>
        <fullName evidence="3">PAS domain-containing protein</fullName>
    </recommendedName>
</protein>
<reference evidence="1 2" key="1">
    <citation type="submission" date="2018-10" db="EMBL/GenBank/DDBJ databases">
        <title>Propagation and draft genome sequences of three atypical Erhlichia ruminantium isolates.</title>
        <authorList>
            <person name="Liebenberg J."/>
            <person name="Steyn H."/>
            <person name="Josemans A."/>
            <person name="Zweygarth E."/>
        </authorList>
    </citation>
    <scope>NUCLEOTIDE SEQUENCE [LARGE SCALE GENOMIC DNA]</scope>
    <source>
        <strain evidence="1 2">Omatjenne</strain>
    </source>
</reference>
<dbReference type="RefSeq" id="WP_158406369.1">
    <property type="nucleotide sequence ID" value="NZ_CP033455.1"/>
</dbReference>
<organism evidence="1 2">
    <name type="scientific">Ehrlichia ruminantium</name>
    <name type="common">heartwater rickettsia</name>
    <name type="synonym">Cowdria ruminantium</name>
    <dbReference type="NCBI Taxonomy" id="779"/>
    <lineage>
        <taxon>Bacteria</taxon>
        <taxon>Pseudomonadati</taxon>
        <taxon>Pseudomonadota</taxon>
        <taxon>Alphaproteobacteria</taxon>
        <taxon>Rickettsiales</taxon>
        <taxon>Anaplasmataceae</taxon>
        <taxon>Ehrlichia</taxon>
    </lineage>
</organism>
<evidence type="ECO:0000313" key="2">
    <source>
        <dbReference type="Proteomes" id="UP000422822"/>
    </source>
</evidence>
<evidence type="ECO:0008006" key="3">
    <source>
        <dbReference type="Google" id="ProtNLM"/>
    </source>
</evidence>
<evidence type="ECO:0000313" key="1">
    <source>
        <dbReference type="EMBL" id="QGR03199.1"/>
    </source>
</evidence>
<dbReference type="Gene3D" id="3.30.450.20">
    <property type="entry name" value="PAS domain"/>
    <property type="match status" value="1"/>
</dbReference>
<keyword evidence="2" id="KW-1185">Reference proteome</keyword>
<gene>
    <name evidence="1" type="ORF">EDL80_01090</name>
</gene>
<name>A0AAE6Q9U5_EHRRU</name>
<proteinExistence type="predicted"/>
<dbReference type="AlphaFoldDB" id="A0AAE6Q9U5"/>
<dbReference type="InterPro" id="IPR035965">
    <property type="entry name" value="PAS-like_dom_sf"/>
</dbReference>
<dbReference type="SUPFAM" id="SSF55785">
    <property type="entry name" value="PYP-like sensor domain (PAS domain)"/>
    <property type="match status" value="1"/>
</dbReference>
<accession>A0AAE6Q9U5</accession>
<dbReference type="EMBL" id="CP033455">
    <property type="protein sequence ID" value="QGR03199.1"/>
    <property type="molecule type" value="Genomic_DNA"/>
</dbReference>
<sequence>MFIYITIFLLIFVLGLLINAYYQAHIDICALKHNNNLINSLLSTLGDGFYLWDEKRRIEKFSSNLQILLNTIFYSFDEFADFFEESQELQKEFTEAKKVNKSFTMNLKGQETEIYCSCYGQSIVDNNGQIIGVLLWVQNITNYKLSIVSLEYENTKLKENLLNYTDMLNNLPYPLWKKDKDFKIKAHNSFYTEFIKNNINSEIKQNEKPNVRNNKISQKVQYAIINNERRLYNMVEVPIKNSTEFIGYGEDITRISYFTQELKNYTTLQKNLLNNLPNPVAIYNRDSSIIFYNEMFTKFWHLSPSWLDTHPNYLSIFHKIYKERNLLDKEKFEFIKQQQYEIFKQITEPYHGTMVLKNKTTIKVIVIPNFKQELTFIYNQIFHTENSD</sequence>
<dbReference type="Proteomes" id="UP000422822">
    <property type="component" value="Chromosome"/>
</dbReference>